<proteinExistence type="predicted"/>
<keyword evidence="3" id="KW-1185">Reference proteome</keyword>
<keyword evidence="1" id="KW-0472">Membrane</keyword>
<dbReference type="EMBL" id="JAUHQA010000001">
    <property type="protein sequence ID" value="MDN4481296.1"/>
    <property type="molecule type" value="Genomic_DNA"/>
</dbReference>
<sequence length="338" mass="35949">MTQEYVVVEDQHAARDRPRLSAPRRVRRTRMVLVAAAALVVVGAGMVLAWPDDRADPLPEPDPPTATAAKTTAVVYQEWSDRRVLVECLGERGFSYEARIVDHQDSLGTVAQYLGLEPATATPSAPVPMLRQPDLYLGRGGSVVEEALRGEATCTLPRTPVDTADDAAVDRAVAAARADELFLVTVAEQVWVQQHPAEVTHEISLLRHDRSAGADAEESMRWNEALALVADVASEGTVWVPVVTASQGTFAQSVGLTVSGGAVAVRVGEEDAALDRGTYMTRAEAIQCGPVTISAAVKGPWGDGDDLADVMDALGTACNALIRGGIVEAESLADVYWD</sequence>
<name>A0ABT8GJ57_9MICO</name>
<gene>
    <name evidence="2" type="ORF">QQX02_10200</name>
</gene>
<comment type="caution">
    <text evidence="2">The sequence shown here is derived from an EMBL/GenBank/DDBJ whole genome shotgun (WGS) entry which is preliminary data.</text>
</comment>
<evidence type="ECO:0000256" key="1">
    <source>
        <dbReference type="SAM" id="Phobius"/>
    </source>
</evidence>
<dbReference type="RefSeq" id="WP_301142879.1">
    <property type="nucleotide sequence ID" value="NZ_JAUHQA010000001.1"/>
</dbReference>
<feature type="transmembrane region" description="Helical" evidence="1">
    <location>
        <begin position="31"/>
        <end position="50"/>
    </location>
</feature>
<protein>
    <recommendedName>
        <fullName evidence="4">Extracellular solute-binding protein</fullName>
    </recommendedName>
</protein>
<evidence type="ECO:0000313" key="3">
    <source>
        <dbReference type="Proteomes" id="UP001172708"/>
    </source>
</evidence>
<organism evidence="2 3">
    <name type="scientific">Demequina muriae</name>
    <dbReference type="NCBI Taxonomy" id="3051664"/>
    <lineage>
        <taxon>Bacteria</taxon>
        <taxon>Bacillati</taxon>
        <taxon>Actinomycetota</taxon>
        <taxon>Actinomycetes</taxon>
        <taxon>Micrococcales</taxon>
        <taxon>Demequinaceae</taxon>
        <taxon>Demequina</taxon>
    </lineage>
</organism>
<evidence type="ECO:0000313" key="2">
    <source>
        <dbReference type="EMBL" id="MDN4481296.1"/>
    </source>
</evidence>
<evidence type="ECO:0008006" key="4">
    <source>
        <dbReference type="Google" id="ProtNLM"/>
    </source>
</evidence>
<keyword evidence="1" id="KW-0812">Transmembrane</keyword>
<keyword evidence="1" id="KW-1133">Transmembrane helix</keyword>
<reference evidence="2" key="1">
    <citation type="submission" date="2023-06" db="EMBL/GenBank/DDBJ databases">
        <title>Egi l300058.</title>
        <authorList>
            <person name="Gao L."/>
            <person name="Fang B.-Z."/>
            <person name="Li W.-J."/>
        </authorList>
    </citation>
    <scope>NUCLEOTIDE SEQUENCE</scope>
    <source>
        <strain evidence="2">EGI L300058</strain>
    </source>
</reference>
<dbReference type="Proteomes" id="UP001172708">
    <property type="component" value="Unassembled WGS sequence"/>
</dbReference>
<accession>A0ABT8GJ57</accession>